<evidence type="ECO:0000313" key="3">
    <source>
        <dbReference type="Proteomes" id="UP000242704"/>
    </source>
</evidence>
<sequence>MPNSLLDLNEQIFHRFNLAKEGRVFDFHDEIEPFVHHVDEMMLYLHDKQSQICALPYFNDHKLQQLIKLIEEVSVECHYLSTSKKLFLEKMKVIHHDLTYIQQKGGLPHV</sequence>
<proteinExistence type="predicted"/>
<dbReference type="Gene3D" id="1.20.120.440">
    <property type="entry name" value="YppE-like"/>
    <property type="match status" value="1"/>
</dbReference>
<reference evidence="1 4" key="3">
    <citation type="submission" date="2023-08" db="EMBL/GenBank/DDBJ databases">
        <title>Whole genome sequencing of Staphylococcus chromogenes NNSch 2386.</title>
        <authorList>
            <person name="Kropotov V.S."/>
            <person name="Boriskina E.V."/>
            <person name="Gordinskaya N.A."/>
            <person name="Shkurkina I.S."/>
            <person name="Kryazhev D.V."/>
            <person name="Alekseeva A.E."/>
            <person name="Makhova M.A."/>
        </authorList>
    </citation>
    <scope>NUCLEOTIDE SEQUENCE [LARGE SCALE GENOMIC DNA]</scope>
    <source>
        <strain evidence="1 4">NNSch 2386</strain>
    </source>
</reference>
<dbReference type="AlphaFoldDB" id="A0AAE5W974"/>
<dbReference type="SUPFAM" id="SSF140415">
    <property type="entry name" value="YppE-like"/>
    <property type="match status" value="1"/>
</dbReference>
<name>A0AAE5W974_STACR</name>
<accession>A0AAE5W974</accession>
<dbReference type="EMBL" id="PZBZ01000005">
    <property type="protein sequence ID" value="PTG16792.1"/>
    <property type="molecule type" value="Genomic_DNA"/>
</dbReference>
<protein>
    <submittedName>
        <fullName evidence="2">DUF1798 domain-containing protein</fullName>
    </submittedName>
    <submittedName>
        <fullName evidence="1">DUF1798 family protein</fullName>
    </submittedName>
</protein>
<gene>
    <name evidence="2" type="ORF">BU653_01535</name>
    <name evidence="1" type="ORF">RCF65_04725</name>
</gene>
<dbReference type="EMBL" id="JAVGJF010000019">
    <property type="protein sequence ID" value="MDQ7175285.1"/>
    <property type="molecule type" value="Genomic_DNA"/>
</dbReference>
<dbReference type="RefSeq" id="WP_105962816.1">
    <property type="nucleotide sequence ID" value="NZ_CP084719.1"/>
</dbReference>
<dbReference type="InterPro" id="IPR014913">
    <property type="entry name" value="YppE-like"/>
</dbReference>
<evidence type="ECO:0000313" key="4">
    <source>
        <dbReference type="Proteomes" id="UP001240157"/>
    </source>
</evidence>
<dbReference type="Proteomes" id="UP000242704">
    <property type="component" value="Unassembled WGS sequence"/>
</dbReference>
<reference evidence="2" key="2">
    <citation type="submission" date="2018-03" db="EMBL/GenBank/DDBJ databases">
        <authorList>
            <person name="Naushad S."/>
        </authorList>
    </citation>
    <scope>NUCLEOTIDE SEQUENCE</scope>
    <source>
        <strain evidence="2">SNUC 505</strain>
    </source>
</reference>
<dbReference type="Pfam" id="PF08807">
    <property type="entry name" value="DUF1798"/>
    <property type="match status" value="1"/>
</dbReference>
<organism evidence="2 3">
    <name type="scientific">Staphylococcus chromogenes</name>
    <name type="common">Staphylococcus hyicus subsp. chromogenes</name>
    <dbReference type="NCBI Taxonomy" id="46126"/>
    <lineage>
        <taxon>Bacteria</taxon>
        <taxon>Bacillati</taxon>
        <taxon>Bacillota</taxon>
        <taxon>Bacilli</taxon>
        <taxon>Bacillales</taxon>
        <taxon>Staphylococcaceae</taxon>
        <taxon>Staphylococcus</taxon>
    </lineage>
</organism>
<dbReference type="Proteomes" id="UP001240157">
    <property type="component" value="Unassembled WGS sequence"/>
</dbReference>
<comment type="caution">
    <text evidence="2">The sequence shown here is derived from an EMBL/GenBank/DDBJ whole genome shotgun (WGS) entry which is preliminary data.</text>
</comment>
<dbReference type="InterPro" id="IPR023351">
    <property type="entry name" value="YppE-like_sf"/>
</dbReference>
<evidence type="ECO:0000313" key="2">
    <source>
        <dbReference type="EMBL" id="PTG16792.1"/>
    </source>
</evidence>
<reference evidence="2 3" key="1">
    <citation type="journal article" date="2016" name="Front. Microbiol.">
        <title>Comprehensive Phylogenetic Analysis of Bovine Non-aureus Staphylococci Species Based on Whole-Genome Sequencing.</title>
        <authorList>
            <person name="Naushad S."/>
            <person name="Barkema H.W."/>
            <person name="Luby C."/>
            <person name="Condas L.A."/>
            <person name="Nobrega D.B."/>
            <person name="Carson D.A."/>
            <person name="De Buck J."/>
        </authorList>
    </citation>
    <scope>NUCLEOTIDE SEQUENCE [LARGE SCALE GENOMIC DNA]</scope>
    <source>
        <strain evidence="2 3">SNUC 505</strain>
    </source>
</reference>
<evidence type="ECO:0000313" key="1">
    <source>
        <dbReference type="EMBL" id="MDQ7175285.1"/>
    </source>
</evidence>